<evidence type="ECO:0000256" key="1">
    <source>
        <dbReference type="ARBA" id="ARBA00004123"/>
    </source>
</evidence>
<reference evidence="12" key="1">
    <citation type="submission" date="2016-04" db="EMBL/GenBank/DDBJ databases">
        <title>Cephalotus genome sequencing.</title>
        <authorList>
            <person name="Fukushima K."/>
            <person name="Hasebe M."/>
            <person name="Fang X."/>
        </authorList>
    </citation>
    <scope>NUCLEOTIDE SEQUENCE [LARGE SCALE GENOMIC DNA]</scope>
    <source>
        <strain evidence="12">cv. St1</strain>
    </source>
</reference>
<keyword evidence="6" id="KW-0804">Transcription</keyword>
<dbReference type="GO" id="GO:0008270">
    <property type="term" value="F:zinc ion binding"/>
    <property type="evidence" value="ECO:0007669"/>
    <property type="project" value="UniProtKB-KW"/>
</dbReference>
<feature type="compositionally biased region" description="Basic and acidic residues" evidence="9">
    <location>
        <begin position="15"/>
        <end position="27"/>
    </location>
</feature>
<dbReference type="Gene3D" id="3.30.160.60">
    <property type="entry name" value="Classic Zinc Finger"/>
    <property type="match status" value="1"/>
</dbReference>
<accession>A0A1Q3CLT0</accession>
<dbReference type="InParanoid" id="A0A1Q3CLT0"/>
<keyword evidence="5" id="KW-0805">Transcription regulation</keyword>
<dbReference type="OrthoDB" id="780709at2759"/>
<comment type="subcellular location">
    <subcellularLocation>
        <location evidence="1">Nucleus</location>
    </subcellularLocation>
</comment>
<sequence length="183" mass="20605">MEFGSQGSNDSSSEENDRQVQVKDDAGTARRSYECTFCKRGFTNAQALGGHMNIHRKDRAKDKRQHSGSSISSKPMNEDFMNPRYIPAISSSETSRFHPVLEAQRNYGHVYLQPPMSSPRYPYSYHDNHLINSRSQSTSMNDEFLGANLSLRIGSGTHVGNEVRRAVGKEDEVDLELRLGHDP</sequence>
<keyword evidence="2" id="KW-0479">Metal-binding</keyword>
<keyword evidence="3 8" id="KW-0863">Zinc-finger</keyword>
<dbReference type="PROSITE" id="PS00028">
    <property type="entry name" value="ZINC_FINGER_C2H2_1"/>
    <property type="match status" value="1"/>
</dbReference>
<protein>
    <recommendedName>
        <fullName evidence="10">C2H2-type domain-containing protein</fullName>
    </recommendedName>
</protein>
<evidence type="ECO:0000256" key="8">
    <source>
        <dbReference type="PROSITE-ProRule" id="PRU00042"/>
    </source>
</evidence>
<dbReference type="AlphaFoldDB" id="A0A1Q3CLT0"/>
<evidence type="ECO:0000256" key="9">
    <source>
        <dbReference type="SAM" id="MobiDB-lite"/>
    </source>
</evidence>
<dbReference type="GO" id="GO:0005634">
    <property type="term" value="C:nucleus"/>
    <property type="evidence" value="ECO:0007669"/>
    <property type="project" value="UniProtKB-SubCell"/>
</dbReference>
<evidence type="ECO:0000256" key="6">
    <source>
        <dbReference type="ARBA" id="ARBA00023163"/>
    </source>
</evidence>
<feature type="region of interest" description="Disordered" evidence="9">
    <location>
        <begin position="50"/>
        <end position="79"/>
    </location>
</feature>
<dbReference type="PANTHER" id="PTHR45801:SF84">
    <property type="entry name" value="C2H2-TYPE DOMAIN-CONTAINING PROTEIN"/>
    <property type="match status" value="1"/>
</dbReference>
<dbReference type="SMART" id="SM00355">
    <property type="entry name" value="ZnF_C2H2"/>
    <property type="match status" value="1"/>
</dbReference>
<dbReference type="InterPro" id="IPR013087">
    <property type="entry name" value="Znf_C2H2_type"/>
</dbReference>
<evidence type="ECO:0000256" key="5">
    <source>
        <dbReference type="ARBA" id="ARBA00023015"/>
    </source>
</evidence>
<feature type="compositionally biased region" description="Basic residues" evidence="9">
    <location>
        <begin position="53"/>
        <end position="66"/>
    </location>
</feature>
<dbReference type="InterPro" id="IPR036236">
    <property type="entry name" value="Znf_C2H2_sf"/>
</dbReference>
<evidence type="ECO:0000313" key="12">
    <source>
        <dbReference type="Proteomes" id="UP000187406"/>
    </source>
</evidence>
<dbReference type="PANTHER" id="PTHR45801">
    <property type="entry name" value="OS07G0101800 PROTEIN"/>
    <property type="match status" value="1"/>
</dbReference>
<keyword evidence="7" id="KW-0539">Nucleus</keyword>
<feature type="domain" description="C2H2-type" evidence="10">
    <location>
        <begin position="33"/>
        <end position="60"/>
    </location>
</feature>
<gene>
    <name evidence="11" type="ORF">CFOL_v3_24669</name>
</gene>
<dbReference type="STRING" id="3775.A0A1Q3CLT0"/>
<dbReference type="InterPro" id="IPR052426">
    <property type="entry name" value="Plant_dev_regulator"/>
</dbReference>
<proteinExistence type="predicted"/>
<keyword evidence="12" id="KW-1185">Reference proteome</keyword>
<keyword evidence="4" id="KW-0862">Zinc</keyword>
<organism evidence="11 12">
    <name type="scientific">Cephalotus follicularis</name>
    <name type="common">Albany pitcher plant</name>
    <dbReference type="NCBI Taxonomy" id="3775"/>
    <lineage>
        <taxon>Eukaryota</taxon>
        <taxon>Viridiplantae</taxon>
        <taxon>Streptophyta</taxon>
        <taxon>Embryophyta</taxon>
        <taxon>Tracheophyta</taxon>
        <taxon>Spermatophyta</taxon>
        <taxon>Magnoliopsida</taxon>
        <taxon>eudicotyledons</taxon>
        <taxon>Gunneridae</taxon>
        <taxon>Pentapetalae</taxon>
        <taxon>rosids</taxon>
        <taxon>fabids</taxon>
        <taxon>Oxalidales</taxon>
        <taxon>Cephalotaceae</taxon>
        <taxon>Cephalotus</taxon>
    </lineage>
</organism>
<evidence type="ECO:0000256" key="2">
    <source>
        <dbReference type="ARBA" id="ARBA00022723"/>
    </source>
</evidence>
<feature type="region of interest" description="Disordered" evidence="9">
    <location>
        <begin position="1"/>
        <end position="27"/>
    </location>
</feature>
<dbReference type="PROSITE" id="PS50157">
    <property type="entry name" value="ZINC_FINGER_C2H2_2"/>
    <property type="match status" value="1"/>
</dbReference>
<name>A0A1Q3CLT0_CEPFO</name>
<evidence type="ECO:0000313" key="11">
    <source>
        <dbReference type="EMBL" id="GAV81210.1"/>
    </source>
</evidence>
<evidence type="ECO:0000256" key="7">
    <source>
        <dbReference type="ARBA" id="ARBA00023242"/>
    </source>
</evidence>
<comment type="caution">
    <text evidence="11">The sequence shown here is derived from an EMBL/GenBank/DDBJ whole genome shotgun (WGS) entry which is preliminary data.</text>
</comment>
<evidence type="ECO:0000256" key="3">
    <source>
        <dbReference type="ARBA" id="ARBA00022771"/>
    </source>
</evidence>
<evidence type="ECO:0000256" key="4">
    <source>
        <dbReference type="ARBA" id="ARBA00022833"/>
    </source>
</evidence>
<dbReference type="SUPFAM" id="SSF57667">
    <property type="entry name" value="beta-beta-alpha zinc fingers"/>
    <property type="match status" value="1"/>
</dbReference>
<evidence type="ECO:0000259" key="10">
    <source>
        <dbReference type="PROSITE" id="PS50157"/>
    </source>
</evidence>
<dbReference type="Pfam" id="PF13912">
    <property type="entry name" value="zf-C2H2_6"/>
    <property type="match status" value="1"/>
</dbReference>
<dbReference type="Proteomes" id="UP000187406">
    <property type="component" value="Unassembled WGS sequence"/>
</dbReference>
<dbReference type="EMBL" id="BDDD01002352">
    <property type="protein sequence ID" value="GAV81210.1"/>
    <property type="molecule type" value="Genomic_DNA"/>
</dbReference>
<feature type="compositionally biased region" description="Polar residues" evidence="9">
    <location>
        <begin position="1"/>
        <end position="11"/>
    </location>
</feature>